<dbReference type="AlphaFoldDB" id="A0A0A9APL6"/>
<accession>A0A0A9APL6</accession>
<dbReference type="EMBL" id="GBRH01247010">
    <property type="protein sequence ID" value="JAD50885.1"/>
    <property type="molecule type" value="Transcribed_RNA"/>
</dbReference>
<reference evidence="1" key="1">
    <citation type="submission" date="2014-09" db="EMBL/GenBank/DDBJ databases">
        <authorList>
            <person name="Magalhaes I.L.F."/>
            <person name="Oliveira U."/>
            <person name="Santos F.R."/>
            <person name="Vidigal T.H.D.A."/>
            <person name="Brescovit A.D."/>
            <person name="Santos A.J."/>
        </authorList>
    </citation>
    <scope>NUCLEOTIDE SEQUENCE</scope>
    <source>
        <tissue evidence="1">Shoot tissue taken approximately 20 cm above the soil surface</tissue>
    </source>
</reference>
<reference evidence="1" key="2">
    <citation type="journal article" date="2015" name="Data Brief">
        <title>Shoot transcriptome of the giant reed, Arundo donax.</title>
        <authorList>
            <person name="Barrero R.A."/>
            <person name="Guerrero F.D."/>
            <person name="Moolhuijzen P."/>
            <person name="Goolsby J.A."/>
            <person name="Tidwell J."/>
            <person name="Bellgard S.E."/>
            <person name="Bellgard M.I."/>
        </authorList>
    </citation>
    <scope>NUCLEOTIDE SEQUENCE</scope>
    <source>
        <tissue evidence="1">Shoot tissue taken approximately 20 cm above the soil surface</tissue>
    </source>
</reference>
<protein>
    <submittedName>
        <fullName evidence="1">Uncharacterized protein</fullName>
    </submittedName>
</protein>
<organism evidence="1">
    <name type="scientific">Arundo donax</name>
    <name type="common">Giant reed</name>
    <name type="synonym">Donax arundinaceus</name>
    <dbReference type="NCBI Taxonomy" id="35708"/>
    <lineage>
        <taxon>Eukaryota</taxon>
        <taxon>Viridiplantae</taxon>
        <taxon>Streptophyta</taxon>
        <taxon>Embryophyta</taxon>
        <taxon>Tracheophyta</taxon>
        <taxon>Spermatophyta</taxon>
        <taxon>Magnoliopsida</taxon>
        <taxon>Liliopsida</taxon>
        <taxon>Poales</taxon>
        <taxon>Poaceae</taxon>
        <taxon>PACMAD clade</taxon>
        <taxon>Arundinoideae</taxon>
        <taxon>Arundineae</taxon>
        <taxon>Arundo</taxon>
    </lineage>
</organism>
<name>A0A0A9APL6_ARUDO</name>
<proteinExistence type="predicted"/>
<evidence type="ECO:0000313" key="1">
    <source>
        <dbReference type="EMBL" id="JAD50885.1"/>
    </source>
</evidence>
<sequence>MPVLDGYHDGCHGRKRTAAVDDRRCEEEDGFKRRCGSRSVAAV</sequence>